<dbReference type="AlphaFoldDB" id="A0A9J5ZBZ6"/>
<evidence type="ECO:0000256" key="1">
    <source>
        <dbReference type="SAM" id="MobiDB-lite"/>
    </source>
</evidence>
<evidence type="ECO:0000313" key="3">
    <source>
        <dbReference type="Proteomes" id="UP000824120"/>
    </source>
</evidence>
<comment type="caution">
    <text evidence="2">The sequence shown here is derived from an EMBL/GenBank/DDBJ whole genome shotgun (WGS) entry which is preliminary data.</text>
</comment>
<accession>A0A9J5ZBZ6</accession>
<feature type="region of interest" description="Disordered" evidence="1">
    <location>
        <begin position="38"/>
        <end position="66"/>
    </location>
</feature>
<proteinExistence type="predicted"/>
<organism evidence="2 3">
    <name type="scientific">Solanum commersonii</name>
    <name type="common">Commerson's wild potato</name>
    <name type="synonym">Commerson's nightshade</name>
    <dbReference type="NCBI Taxonomy" id="4109"/>
    <lineage>
        <taxon>Eukaryota</taxon>
        <taxon>Viridiplantae</taxon>
        <taxon>Streptophyta</taxon>
        <taxon>Embryophyta</taxon>
        <taxon>Tracheophyta</taxon>
        <taxon>Spermatophyta</taxon>
        <taxon>Magnoliopsida</taxon>
        <taxon>eudicotyledons</taxon>
        <taxon>Gunneridae</taxon>
        <taxon>Pentapetalae</taxon>
        <taxon>asterids</taxon>
        <taxon>lamiids</taxon>
        <taxon>Solanales</taxon>
        <taxon>Solanaceae</taxon>
        <taxon>Solanoideae</taxon>
        <taxon>Solaneae</taxon>
        <taxon>Solanum</taxon>
    </lineage>
</organism>
<protein>
    <submittedName>
        <fullName evidence="2">Uncharacterized protein</fullName>
    </submittedName>
</protein>
<sequence>MQRVKGACKGRSKVLLASHRLPSATTDVSVKSYRSLSTMDMSEGRSKTSRRTAESFGKLDPARRLI</sequence>
<gene>
    <name evidence="2" type="ORF">H5410_021435</name>
</gene>
<keyword evidence="3" id="KW-1185">Reference proteome</keyword>
<dbReference type="Proteomes" id="UP000824120">
    <property type="component" value="Chromosome 4"/>
</dbReference>
<name>A0A9J5ZBZ6_SOLCO</name>
<dbReference type="EMBL" id="JACXVP010000004">
    <property type="protein sequence ID" value="KAG5610154.1"/>
    <property type="molecule type" value="Genomic_DNA"/>
</dbReference>
<reference evidence="2 3" key="1">
    <citation type="submission" date="2020-09" db="EMBL/GenBank/DDBJ databases">
        <title>De no assembly of potato wild relative species, Solanum commersonii.</title>
        <authorList>
            <person name="Cho K."/>
        </authorList>
    </citation>
    <scope>NUCLEOTIDE SEQUENCE [LARGE SCALE GENOMIC DNA]</scope>
    <source>
        <strain evidence="2">LZ3.2</strain>
        <tissue evidence="2">Leaf</tissue>
    </source>
</reference>
<evidence type="ECO:0000313" key="2">
    <source>
        <dbReference type="EMBL" id="KAG5610154.1"/>
    </source>
</evidence>